<dbReference type="AlphaFoldDB" id="A0AAV4BP04"/>
<proteinExistence type="predicted"/>
<evidence type="ECO:0000313" key="2">
    <source>
        <dbReference type="EMBL" id="GFO21112.1"/>
    </source>
</evidence>
<organism evidence="2 3">
    <name type="scientific">Plakobranchus ocellatus</name>
    <dbReference type="NCBI Taxonomy" id="259542"/>
    <lineage>
        <taxon>Eukaryota</taxon>
        <taxon>Metazoa</taxon>
        <taxon>Spiralia</taxon>
        <taxon>Lophotrochozoa</taxon>
        <taxon>Mollusca</taxon>
        <taxon>Gastropoda</taxon>
        <taxon>Heterobranchia</taxon>
        <taxon>Euthyneura</taxon>
        <taxon>Panpulmonata</taxon>
        <taxon>Sacoglossa</taxon>
        <taxon>Placobranchoidea</taxon>
        <taxon>Plakobranchidae</taxon>
        <taxon>Plakobranchus</taxon>
    </lineage>
</organism>
<accession>A0AAV4BP04</accession>
<feature type="region of interest" description="Disordered" evidence="1">
    <location>
        <begin position="16"/>
        <end position="48"/>
    </location>
</feature>
<keyword evidence="3" id="KW-1185">Reference proteome</keyword>
<dbReference type="EMBL" id="BLXT01005251">
    <property type="protein sequence ID" value="GFO21112.1"/>
    <property type="molecule type" value="Genomic_DNA"/>
</dbReference>
<gene>
    <name evidence="2" type="ORF">PoB_004761700</name>
</gene>
<protein>
    <submittedName>
        <fullName evidence="2">Uncharacterized protein</fullName>
    </submittedName>
</protein>
<dbReference type="Proteomes" id="UP000735302">
    <property type="component" value="Unassembled WGS sequence"/>
</dbReference>
<name>A0AAV4BP04_9GAST</name>
<reference evidence="2 3" key="1">
    <citation type="journal article" date="2021" name="Elife">
        <title>Chloroplast acquisition without the gene transfer in kleptoplastic sea slugs, Plakobranchus ocellatus.</title>
        <authorList>
            <person name="Maeda T."/>
            <person name="Takahashi S."/>
            <person name="Yoshida T."/>
            <person name="Shimamura S."/>
            <person name="Takaki Y."/>
            <person name="Nagai Y."/>
            <person name="Toyoda A."/>
            <person name="Suzuki Y."/>
            <person name="Arimoto A."/>
            <person name="Ishii H."/>
            <person name="Satoh N."/>
            <person name="Nishiyama T."/>
            <person name="Hasebe M."/>
            <person name="Maruyama T."/>
            <person name="Minagawa J."/>
            <person name="Obokata J."/>
            <person name="Shigenobu S."/>
        </authorList>
    </citation>
    <scope>NUCLEOTIDE SEQUENCE [LARGE SCALE GENOMIC DNA]</scope>
</reference>
<evidence type="ECO:0000256" key="1">
    <source>
        <dbReference type="SAM" id="MobiDB-lite"/>
    </source>
</evidence>
<comment type="caution">
    <text evidence="2">The sequence shown here is derived from an EMBL/GenBank/DDBJ whole genome shotgun (WGS) entry which is preliminary data.</text>
</comment>
<sequence>MEGLFLFLYIASPQQGDLRLSDPPSGQGGGGGARTRARRKKGREGQGRCCDGSVTVAWVRWVVDKEMRSTGQRDTGGYSDTD</sequence>
<evidence type="ECO:0000313" key="3">
    <source>
        <dbReference type="Proteomes" id="UP000735302"/>
    </source>
</evidence>